<dbReference type="Pfam" id="PF00168">
    <property type="entry name" value="C2"/>
    <property type="match status" value="1"/>
</dbReference>
<feature type="compositionally biased region" description="Polar residues" evidence="3">
    <location>
        <begin position="197"/>
        <end position="208"/>
    </location>
</feature>
<comment type="caution">
    <text evidence="5">The sequence shown here is derived from an EMBL/GenBank/DDBJ whole genome shotgun (WGS) entry which is preliminary data.</text>
</comment>
<dbReference type="InterPro" id="IPR035892">
    <property type="entry name" value="C2_domain_sf"/>
</dbReference>
<feature type="non-terminal residue" evidence="5">
    <location>
        <position position="218"/>
    </location>
</feature>
<name>A0ABN8SYJ8_9CNID</name>
<reference evidence="5 6" key="1">
    <citation type="submission" date="2022-05" db="EMBL/GenBank/DDBJ databases">
        <authorList>
            <consortium name="Genoscope - CEA"/>
            <person name="William W."/>
        </authorList>
    </citation>
    <scope>NUCLEOTIDE SEQUENCE [LARGE SCALE GENOMIC DNA]</scope>
</reference>
<feature type="domain" description="C2" evidence="4">
    <location>
        <begin position="5"/>
        <end position="129"/>
    </location>
</feature>
<evidence type="ECO:0000256" key="2">
    <source>
        <dbReference type="ARBA" id="ARBA00022837"/>
    </source>
</evidence>
<dbReference type="EMBL" id="CALNXI010004895">
    <property type="protein sequence ID" value="CAH3196620.1"/>
    <property type="molecule type" value="Genomic_DNA"/>
</dbReference>
<dbReference type="SMART" id="SM00239">
    <property type="entry name" value="C2"/>
    <property type="match status" value="1"/>
</dbReference>
<protein>
    <recommendedName>
        <fullName evidence="4">C2 domain-containing protein</fullName>
    </recommendedName>
</protein>
<evidence type="ECO:0000313" key="5">
    <source>
        <dbReference type="EMBL" id="CAH3196620.1"/>
    </source>
</evidence>
<feature type="region of interest" description="Disordered" evidence="3">
    <location>
        <begin position="188"/>
        <end position="218"/>
    </location>
</feature>
<proteinExistence type="predicted"/>
<dbReference type="PROSITE" id="PS50004">
    <property type="entry name" value="C2"/>
    <property type="match status" value="1"/>
</dbReference>
<dbReference type="PRINTS" id="PR00360">
    <property type="entry name" value="C2DOMAIN"/>
</dbReference>
<keyword evidence="6" id="KW-1185">Reference proteome</keyword>
<evidence type="ECO:0000256" key="3">
    <source>
        <dbReference type="SAM" id="MobiDB-lite"/>
    </source>
</evidence>
<dbReference type="CDD" id="cd04033">
    <property type="entry name" value="C2_NEDD4_NEDD4L"/>
    <property type="match status" value="1"/>
</dbReference>
<keyword evidence="1" id="KW-0479">Metal-binding</keyword>
<organism evidence="5 6">
    <name type="scientific">Porites evermanni</name>
    <dbReference type="NCBI Taxonomy" id="104178"/>
    <lineage>
        <taxon>Eukaryota</taxon>
        <taxon>Metazoa</taxon>
        <taxon>Cnidaria</taxon>
        <taxon>Anthozoa</taxon>
        <taxon>Hexacorallia</taxon>
        <taxon>Scleractinia</taxon>
        <taxon>Fungiina</taxon>
        <taxon>Poritidae</taxon>
        <taxon>Porites</taxon>
    </lineage>
</organism>
<evidence type="ECO:0000313" key="6">
    <source>
        <dbReference type="Proteomes" id="UP001159427"/>
    </source>
</evidence>
<gene>
    <name evidence="5" type="ORF">PEVE_00033075</name>
</gene>
<dbReference type="Gene3D" id="2.60.40.150">
    <property type="entry name" value="C2 domain"/>
    <property type="match status" value="1"/>
</dbReference>
<dbReference type="Proteomes" id="UP001159427">
    <property type="component" value="Unassembled WGS sequence"/>
</dbReference>
<dbReference type="PANTHER" id="PTHR45911">
    <property type="entry name" value="C2 DOMAIN-CONTAINING PROTEIN"/>
    <property type="match status" value="1"/>
</dbReference>
<dbReference type="PANTHER" id="PTHR45911:SF3">
    <property type="entry name" value="DYSFERLIN-RELATED"/>
    <property type="match status" value="1"/>
</dbReference>
<dbReference type="InterPro" id="IPR000008">
    <property type="entry name" value="C2_dom"/>
</dbReference>
<evidence type="ECO:0000259" key="4">
    <source>
        <dbReference type="PROSITE" id="PS50004"/>
    </source>
</evidence>
<sequence length="218" mass="24548">MDSPPRGASAVHGLKPSRNSHLKIVRVVVIEAIDLAKKDIFGLSDPYCKIKLFRGDRDYGEIDSVVTETIKKDLHPTWNQGFFFRVNPRDNRILFEVFDENRLTRDDFLGEVELPLSQLPTERPNTYIRPACYNLKPRSSKSRVKGNLKLQLSYLPPEENSQASTPRKSILESGEEFNLSIVENHYSAPSAPPIQIDQPSPSAPSLPTSDEAYSLSPI</sequence>
<evidence type="ECO:0000256" key="1">
    <source>
        <dbReference type="ARBA" id="ARBA00022723"/>
    </source>
</evidence>
<keyword evidence="2" id="KW-0106">Calcium</keyword>
<dbReference type="SUPFAM" id="SSF49562">
    <property type="entry name" value="C2 domain (Calcium/lipid-binding domain, CaLB)"/>
    <property type="match status" value="1"/>
</dbReference>
<accession>A0ABN8SYJ8</accession>